<proteinExistence type="predicted"/>
<accession>A0A090X732</accession>
<dbReference type="GO" id="GO:0005886">
    <property type="term" value="C:plasma membrane"/>
    <property type="evidence" value="ECO:0007669"/>
    <property type="project" value="UniProtKB-SubCell"/>
</dbReference>
<keyword evidence="3 6" id="KW-0812">Transmembrane</keyword>
<name>A0A090X732_9FLAO</name>
<evidence type="ECO:0000256" key="5">
    <source>
        <dbReference type="ARBA" id="ARBA00023136"/>
    </source>
</evidence>
<evidence type="ECO:0000256" key="3">
    <source>
        <dbReference type="ARBA" id="ARBA00022692"/>
    </source>
</evidence>
<keyword evidence="4 6" id="KW-1133">Transmembrane helix</keyword>
<keyword evidence="5 6" id="KW-0472">Membrane</keyword>
<comment type="caution">
    <text evidence="8">The sequence shown here is derived from an EMBL/GenBank/DDBJ whole genome shotgun (WGS) entry which is preliminary data.</text>
</comment>
<evidence type="ECO:0000256" key="6">
    <source>
        <dbReference type="SAM" id="Phobius"/>
    </source>
</evidence>
<dbReference type="EMBL" id="BBNU01000025">
    <property type="protein sequence ID" value="GAL82327.1"/>
    <property type="molecule type" value="Genomic_DNA"/>
</dbReference>
<organism evidence="8 9">
    <name type="scientific">Algibacter lectus</name>
    <dbReference type="NCBI Taxonomy" id="221126"/>
    <lineage>
        <taxon>Bacteria</taxon>
        <taxon>Pseudomonadati</taxon>
        <taxon>Bacteroidota</taxon>
        <taxon>Flavobacteriia</taxon>
        <taxon>Flavobacteriales</taxon>
        <taxon>Flavobacteriaceae</taxon>
        <taxon>Algibacter</taxon>
    </lineage>
</organism>
<dbReference type="InterPro" id="IPR050545">
    <property type="entry name" value="Mycobact_MmpL"/>
</dbReference>
<feature type="transmembrane region" description="Helical" evidence="6">
    <location>
        <begin position="172"/>
        <end position="194"/>
    </location>
</feature>
<evidence type="ECO:0000256" key="4">
    <source>
        <dbReference type="ARBA" id="ARBA00022989"/>
    </source>
</evidence>
<dbReference type="PANTHER" id="PTHR33406:SF12">
    <property type="entry name" value="BLR2997 PROTEIN"/>
    <property type="match status" value="1"/>
</dbReference>
<feature type="domain" description="Membrane transport protein MMPL" evidence="7">
    <location>
        <begin position="95"/>
        <end position="295"/>
    </location>
</feature>
<dbReference type="Proteomes" id="UP000029643">
    <property type="component" value="Unassembled WGS sequence"/>
</dbReference>
<feature type="transmembrane region" description="Helical" evidence="6">
    <location>
        <begin position="147"/>
        <end position="165"/>
    </location>
</feature>
<dbReference type="SUPFAM" id="SSF82866">
    <property type="entry name" value="Multidrug efflux transporter AcrB transmembrane domain"/>
    <property type="match status" value="1"/>
</dbReference>
<dbReference type="PANTHER" id="PTHR33406">
    <property type="entry name" value="MEMBRANE PROTEIN MJ1562-RELATED"/>
    <property type="match status" value="1"/>
</dbReference>
<evidence type="ECO:0000313" key="8">
    <source>
        <dbReference type="EMBL" id="GAL82327.1"/>
    </source>
</evidence>
<evidence type="ECO:0000313" key="9">
    <source>
        <dbReference type="Proteomes" id="UP000029643"/>
    </source>
</evidence>
<reference evidence="8 9" key="1">
    <citation type="journal article" date="2014" name="Genome Announc.">
        <title>Draft Genome Sequences of Marine Flavobacterium Algibacter lectus Strains SS8 and NR4.</title>
        <authorList>
            <person name="Takatani N."/>
            <person name="Nakanishi M."/>
            <person name="Meirelles P."/>
            <person name="Mino S."/>
            <person name="Suda W."/>
            <person name="Oshima K."/>
            <person name="Hattori M."/>
            <person name="Ohkuma M."/>
            <person name="Hosokawa M."/>
            <person name="Miyashita K."/>
            <person name="Thompson F.L."/>
            <person name="Niwa A."/>
            <person name="Sawabe T."/>
            <person name="Sawabe T."/>
        </authorList>
    </citation>
    <scope>NUCLEOTIDE SEQUENCE [LARGE SCALE GENOMIC DNA]</scope>
    <source>
        <strain evidence="9">JCM19274</strain>
    </source>
</reference>
<comment type="subcellular location">
    <subcellularLocation>
        <location evidence="1">Cell membrane</location>
        <topology evidence="1">Multi-pass membrane protein</topology>
    </subcellularLocation>
</comment>
<dbReference type="InterPro" id="IPR004869">
    <property type="entry name" value="MMPL_dom"/>
</dbReference>
<feature type="transmembrane region" description="Helical" evidence="6">
    <location>
        <begin position="269"/>
        <end position="296"/>
    </location>
</feature>
<evidence type="ECO:0000256" key="2">
    <source>
        <dbReference type="ARBA" id="ARBA00022475"/>
    </source>
</evidence>
<dbReference type="Gene3D" id="1.20.1640.10">
    <property type="entry name" value="Multidrug efflux transporter AcrB transmembrane domain"/>
    <property type="match status" value="1"/>
</dbReference>
<feature type="transmembrane region" description="Helical" evidence="6">
    <location>
        <begin position="200"/>
        <end position="219"/>
    </location>
</feature>
<dbReference type="RefSeq" id="WP_042501053.1">
    <property type="nucleotide sequence ID" value="NZ_BBNU01000025.1"/>
</dbReference>
<keyword evidence="2" id="KW-1003">Cell membrane</keyword>
<gene>
    <name evidence="8" type="ORF">JCM19274_2104</name>
</gene>
<protein>
    <submittedName>
        <fullName evidence="8">Membrane protein</fullName>
    </submittedName>
</protein>
<feature type="transmembrane region" description="Helical" evidence="6">
    <location>
        <begin position="239"/>
        <end position="263"/>
    </location>
</feature>
<evidence type="ECO:0000256" key="1">
    <source>
        <dbReference type="ARBA" id="ARBA00004651"/>
    </source>
</evidence>
<sequence length="303" mass="33966">MLSSKNEKKLNEPELLETVYAIDNYLAEHPNLNDVKSPVNYYQIMSQAYYPNTYKERPLPLDIKTIKKYEKQLASLLKKDYLANKNRTIFKFNAQMKDFGKHDIDAIHTDILAHVNSLIANKPIEARLSGIDMLIDISQEKSIENTFFGLLIAIIIVSITLGIVYKNLALGILAVFLNLIPLIITAGIMGFFKVDLRAEIALIFTVGFVIAVDDTIHLLSKFQWERKKGGSVDYAIKTAVLECGKAILATSIILVGGFFILMSSGSLEIFILGLLVGLIVIITLFVDLVLAPIVILKWFKKFL</sequence>
<dbReference type="AlphaFoldDB" id="A0A090X732"/>
<evidence type="ECO:0000259" key="7">
    <source>
        <dbReference type="Pfam" id="PF03176"/>
    </source>
</evidence>
<dbReference type="Pfam" id="PF03176">
    <property type="entry name" value="MMPL"/>
    <property type="match status" value="1"/>
</dbReference>